<comment type="cofactor">
    <cofactor evidence="3">
        <name>Mg(2+)</name>
        <dbReference type="ChEBI" id="CHEBI:18420"/>
    </cofactor>
</comment>
<dbReference type="InterPro" id="IPR036097">
    <property type="entry name" value="HisK_dim/P_sf"/>
</dbReference>
<evidence type="ECO:0000256" key="13">
    <source>
        <dbReference type="ARBA" id="ARBA00022840"/>
    </source>
</evidence>
<keyword evidence="10" id="KW-0547">Nucleotide-binding</keyword>
<evidence type="ECO:0000256" key="14">
    <source>
        <dbReference type="ARBA" id="ARBA00022842"/>
    </source>
</evidence>
<keyword evidence="6" id="KW-1003">Cell membrane</keyword>
<keyword evidence="8" id="KW-0808">Transferase</keyword>
<feature type="region of interest" description="Disordered" evidence="23">
    <location>
        <begin position="418"/>
        <end position="440"/>
    </location>
</feature>
<keyword evidence="7" id="KW-0597">Phosphoprotein</keyword>
<dbReference type="PANTHER" id="PTHR44936:SF9">
    <property type="entry name" value="SENSOR PROTEIN CREC"/>
    <property type="match status" value="1"/>
</dbReference>
<evidence type="ECO:0000256" key="20">
    <source>
        <dbReference type="ARBA" id="ARBA00023211"/>
    </source>
</evidence>
<dbReference type="GO" id="GO:0000155">
    <property type="term" value="F:phosphorelay sensor kinase activity"/>
    <property type="evidence" value="ECO:0007669"/>
    <property type="project" value="InterPro"/>
</dbReference>
<name>A0A2S0KEI8_9ACTN</name>
<keyword evidence="12" id="KW-0378">Hydrolase</keyword>
<evidence type="ECO:0000256" key="15">
    <source>
        <dbReference type="ARBA" id="ARBA00022912"/>
    </source>
</evidence>
<evidence type="ECO:0000256" key="2">
    <source>
        <dbReference type="ARBA" id="ARBA00001936"/>
    </source>
</evidence>
<dbReference type="InterPro" id="IPR003594">
    <property type="entry name" value="HATPase_dom"/>
</dbReference>
<keyword evidence="14" id="KW-0460">Magnesium</keyword>
<feature type="transmembrane region" description="Helical" evidence="24">
    <location>
        <begin position="127"/>
        <end position="151"/>
    </location>
</feature>
<keyword evidence="28" id="KW-1185">Reference proteome</keyword>
<feature type="domain" description="HAMP" evidence="26">
    <location>
        <begin position="153"/>
        <end position="205"/>
    </location>
</feature>
<dbReference type="PROSITE" id="PS50109">
    <property type="entry name" value="HIS_KIN"/>
    <property type="match status" value="1"/>
</dbReference>
<feature type="compositionally biased region" description="Basic and acidic residues" evidence="23">
    <location>
        <begin position="430"/>
        <end position="440"/>
    </location>
</feature>
<comment type="catalytic activity">
    <reaction evidence="1">
        <text>ATP + protein L-histidine = ADP + protein N-phospho-L-histidine.</text>
        <dbReference type="EC" id="2.7.13.3"/>
    </reaction>
</comment>
<dbReference type="Gene3D" id="3.30.565.10">
    <property type="entry name" value="Histidine kinase-like ATPase, C-terminal domain"/>
    <property type="match status" value="1"/>
</dbReference>
<keyword evidence="13 27" id="KW-0067">ATP-binding</keyword>
<evidence type="ECO:0000256" key="7">
    <source>
        <dbReference type="ARBA" id="ARBA00022553"/>
    </source>
</evidence>
<keyword evidence="18" id="KW-0346">Stress response</keyword>
<evidence type="ECO:0000256" key="11">
    <source>
        <dbReference type="ARBA" id="ARBA00022777"/>
    </source>
</evidence>
<evidence type="ECO:0000256" key="22">
    <source>
        <dbReference type="ARBA" id="ARBA00041776"/>
    </source>
</evidence>
<evidence type="ECO:0000256" key="9">
    <source>
        <dbReference type="ARBA" id="ARBA00022692"/>
    </source>
</evidence>
<evidence type="ECO:0000256" key="4">
    <source>
        <dbReference type="ARBA" id="ARBA00004651"/>
    </source>
</evidence>
<evidence type="ECO:0000256" key="18">
    <source>
        <dbReference type="ARBA" id="ARBA00023016"/>
    </source>
</evidence>
<organism evidence="27 28">
    <name type="scientific">Gordonia iterans</name>
    <dbReference type="NCBI Taxonomy" id="1004901"/>
    <lineage>
        <taxon>Bacteria</taxon>
        <taxon>Bacillati</taxon>
        <taxon>Actinomycetota</taxon>
        <taxon>Actinomycetes</taxon>
        <taxon>Mycobacteriales</taxon>
        <taxon>Gordoniaceae</taxon>
        <taxon>Gordonia</taxon>
    </lineage>
</organism>
<gene>
    <name evidence="27" type="ORF">C6V83_07195</name>
</gene>
<dbReference type="PROSITE" id="PS50885">
    <property type="entry name" value="HAMP"/>
    <property type="match status" value="1"/>
</dbReference>
<evidence type="ECO:0000256" key="21">
    <source>
        <dbReference type="ARBA" id="ARBA00040454"/>
    </source>
</evidence>
<keyword evidence="16 24" id="KW-1133">Transmembrane helix</keyword>
<dbReference type="KEGG" id="git:C6V83_07195"/>
<keyword evidence="24" id="KW-0472">Membrane</keyword>
<keyword evidence="9 24" id="KW-0812">Transmembrane</keyword>
<dbReference type="EC" id="2.7.13.3" evidence="5"/>
<sequence>MRGRLLRTMIASLLAMAVLLGVPLTIGTWAWISATANADLADRLKTMSEYVLAEEAAGQLAGPQDLHLDQFRLLVPPQGNLRLTGPEGITEIGAPLPVERLSQSVTLGEGYTLTLSIPGSEVRPTQWLAVGLLMLVIAASVGGGALIAAITARRLTEPLTRVAERAAAMARGDLSAPWPHYGIDELDRVSAALADANAEIARRLEREGQIIGDVSHQLRSRLTAISLRLDELTLHPDPDVVAEAQEGVAQVERLAAELDELVSASRAEGGARTELDVVALAETLLDDFAAPFESEGRSVRLVVGEPPRPVSGRPGRLREALSTLLDNSLRHGAGTTVVRVDDLGSAGAVRITVTDAGPGVPDEIAPDIFRRGFSGGSGTGVGLSLARALVEADGGRLSLVSRRPAVFSVVVPTGPQTGLAARLPANGPERGADEPGPVHR</sequence>
<evidence type="ECO:0000256" key="8">
    <source>
        <dbReference type="ARBA" id="ARBA00022679"/>
    </source>
</evidence>
<dbReference type="CDD" id="cd00082">
    <property type="entry name" value="HisKA"/>
    <property type="match status" value="1"/>
</dbReference>
<dbReference type="InterPro" id="IPR004358">
    <property type="entry name" value="Sig_transdc_His_kin-like_C"/>
</dbReference>
<evidence type="ECO:0000256" key="24">
    <source>
        <dbReference type="SAM" id="Phobius"/>
    </source>
</evidence>
<dbReference type="GO" id="GO:0005524">
    <property type="term" value="F:ATP binding"/>
    <property type="evidence" value="ECO:0007669"/>
    <property type="project" value="UniProtKB-KW"/>
</dbReference>
<dbReference type="SUPFAM" id="SSF55874">
    <property type="entry name" value="ATPase domain of HSP90 chaperone/DNA topoisomerase II/histidine kinase"/>
    <property type="match status" value="1"/>
</dbReference>
<dbReference type="Pfam" id="PF00672">
    <property type="entry name" value="HAMP"/>
    <property type="match status" value="1"/>
</dbReference>
<keyword evidence="15" id="KW-0904">Protein phosphatase</keyword>
<dbReference type="EMBL" id="CP027433">
    <property type="protein sequence ID" value="AVM00089.1"/>
    <property type="molecule type" value="Genomic_DNA"/>
</dbReference>
<keyword evidence="11" id="KW-0418">Kinase</keyword>
<evidence type="ECO:0000256" key="6">
    <source>
        <dbReference type="ARBA" id="ARBA00022475"/>
    </source>
</evidence>
<dbReference type="CDD" id="cd06225">
    <property type="entry name" value="HAMP"/>
    <property type="match status" value="1"/>
</dbReference>
<evidence type="ECO:0000256" key="16">
    <source>
        <dbReference type="ARBA" id="ARBA00022989"/>
    </source>
</evidence>
<evidence type="ECO:0000256" key="12">
    <source>
        <dbReference type="ARBA" id="ARBA00022801"/>
    </source>
</evidence>
<proteinExistence type="predicted"/>
<dbReference type="Gene3D" id="1.10.287.130">
    <property type="match status" value="1"/>
</dbReference>
<dbReference type="RefSeq" id="WP_105941820.1">
    <property type="nucleotide sequence ID" value="NZ_CP027433.1"/>
</dbReference>
<evidence type="ECO:0000259" key="25">
    <source>
        <dbReference type="PROSITE" id="PS50109"/>
    </source>
</evidence>
<evidence type="ECO:0000313" key="28">
    <source>
        <dbReference type="Proteomes" id="UP000239814"/>
    </source>
</evidence>
<dbReference type="SMART" id="SM00387">
    <property type="entry name" value="HATPase_c"/>
    <property type="match status" value="1"/>
</dbReference>
<comment type="cofactor">
    <cofactor evidence="2">
        <name>Mn(2+)</name>
        <dbReference type="ChEBI" id="CHEBI:29035"/>
    </cofactor>
</comment>
<dbReference type="Proteomes" id="UP000239814">
    <property type="component" value="Chromosome"/>
</dbReference>
<protein>
    <recommendedName>
        <fullName evidence="21">Signal transduction histidine-protein kinase/phosphatase MprB</fullName>
        <ecNumber evidence="5">2.7.13.3</ecNumber>
    </recommendedName>
    <alternativeName>
        <fullName evidence="22">Mycobacterial persistence regulator B</fullName>
    </alternativeName>
</protein>
<keyword evidence="17" id="KW-0902">Two-component regulatory system</keyword>
<dbReference type="PANTHER" id="PTHR44936">
    <property type="entry name" value="SENSOR PROTEIN CREC"/>
    <property type="match status" value="1"/>
</dbReference>
<dbReference type="GO" id="GO:0004721">
    <property type="term" value="F:phosphoprotein phosphatase activity"/>
    <property type="evidence" value="ECO:0007669"/>
    <property type="project" value="UniProtKB-KW"/>
</dbReference>
<dbReference type="AlphaFoldDB" id="A0A2S0KEI8"/>
<evidence type="ECO:0000256" key="23">
    <source>
        <dbReference type="SAM" id="MobiDB-lite"/>
    </source>
</evidence>
<evidence type="ECO:0000256" key="1">
    <source>
        <dbReference type="ARBA" id="ARBA00000085"/>
    </source>
</evidence>
<dbReference type="InterPro" id="IPR005467">
    <property type="entry name" value="His_kinase_dom"/>
</dbReference>
<evidence type="ECO:0000256" key="19">
    <source>
        <dbReference type="ARBA" id="ARBA00023026"/>
    </source>
</evidence>
<dbReference type="InterPro" id="IPR003660">
    <property type="entry name" value="HAMP_dom"/>
</dbReference>
<evidence type="ECO:0000256" key="3">
    <source>
        <dbReference type="ARBA" id="ARBA00001946"/>
    </source>
</evidence>
<dbReference type="PRINTS" id="PR00344">
    <property type="entry name" value="BCTRLSENSOR"/>
</dbReference>
<accession>A0A2S0KEI8</accession>
<evidence type="ECO:0000256" key="5">
    <source>
        <dbReference type="ARBA" id="ARBA00012438"/>
    </source>
</evidence>
<dbReference type="SUPFAM" id="SSF47384">
    <property type="entry name" value="Homodimeric domain of signal transducing histidine kinase"/>
    <property type="match status" value="1"/>
</dbReference>
<keyword evidence="20" id="KW-0464">Manganese</keyword>
<dbReference type="OrthoDB" id="5499837at2"/>
<keyword evidence="19" id="KW-0843">Virulence</keyword>
<evidence type="ECO:0000313" key="27">
    <source>
        <dbReference type="EMBL" id="AVM00089.1"/>
    </source>
</evidence>
<evidence type="ECO:0000259" key="26">
    <source>
        <dbReference type="PROSITE" id="PS50885"/>
    </source>
</evidence>
<dbReference type="InterPro" id="IPR003661">
    <property type="entry name" value="HisK_dim/P_dom"/>
</dbReference>
<dbReference type="InterPro" id="IPR050980">
    <property type="entry name" value="2C_sensor_his_kinase"/>
</dbReference>
<dbReference type="Pfam" id="PF02518">
    <property type="entry name" value="HATPase_c"/>
    <property type="match status" value="1"/>
</dbReference>
<evidence type="ECO:0000256" key="10">
    <source>
        <dbReference type="ARBA" id="ARBA00022741"/>
    </source>
</evidence>
<dbReference type="GO" id="GO:0005886">
    <property type="term" value="C:plasma membrane"/>
    <property type="evidence" value="ECO:0007669"/>
    <property type="project" value="UniProtKB-SubCell"/>
</dbReference>
<reference evidence="27 28" key="1">
    <citation type="submission" date="2018-03" db="EMBL/GenBank/DDBJ databases">
        <title>Characteristics and genome of n-alkane degrading marine bacteria Gordonia iterans isolated from crude oil contaminated in Tae-an, South Korea.</title>
        <authorList>
            <person name="Lee S.-S."/>
            <person name="Kim H."/>
        </authorList>
    </citation>
    <scope>NUCLEOTIDE SEQUENCE [LARGE SCALE GENOMIC DNA]</scope>
    <source>
        <strain evidence="27 28">Co17</strain>
    </source>
</reference>
<dbReference type="SMART" id="SM00304">
    <property type="entry name" value="HAMP"/>
    <property type="match status" value="1"/>
</dbReference>
<dbReference type="InterPro" id="IPR036890">
    <property type="entry name" value="HATPase_C_sf"/>
</dbReference>
<feature type="domain" description="Histidine kinase" evidence="25">
    <location>
        <begin position="213"/>
        <end position="415"/>
    </location>
</feature>
<evidence type="ECO:0000256" key="17">
    <source>
        <dbReference type="ARBA" id="ARBA00023012"/>
    </source>
</evidence>
<comment type="subcellular location">
    <subcellularLocation>
        <location evidence="4">Cell membrane</location>
        <topology evidence="4">Multi-pass membrane protein</topology>
    </subcellularLocation>
</comment>